<dbReference type="Pfam" id="PF02330">
    <property type="entry name" value="MAM33"/>
    <property type="match status" value="1"/>
</dbReference>
<reference evidence="1" key="1">
    <citation type="journal article" date="2016" name="Proc. Natl. Acad. Sci. U.S.A.">
        <title>Lipid metabolic changes in an early divergent fungus govern the establishment of a mutualistic symbiosis with endobacteria.</title>
        <authorList>
            <person name="Lastovetsky O.A."/>
            <person name="Gaspar M.L."/>
            <person name="Mondo S.J."/>
            <person name="LaButti K.M."/>
            <person name="Sandor L."/>
            <person name="Grigoriev I.V."/>
            <person name="Henry S.A."/>
            <person name="Pawlowska T.E."/>
        </authorList>
    </citation>
    <scope>NUCLEOTIDE SEQUENCE [LARGE SCALE GENOMIC DNA]</scope>
    <source>
        <strain evidence="1">ATCC 52814</strain>
    </source>
</reference>
<sequence>MSSQLFRTSLRALVRPSLAKNVVAVSRITPRVMPAFQVARPFSSTFARMSTGSVDSDLVHKLDEELQYEKSNEESEPEFIKEFLEANSFKLEDKPGVDEVSLTRTFGNEKLHKLRDEGRIRVLFSISDINNTPSEGFLPEDDMIEPGNEEDEEIVSFPVRASVTIEKDGQGAVTIDTVAQDGEIVIESVMYYKDNKLANEQSAEADWQRRGLYIGPQFSELDENLQQLYERYLEERGINSALANFLPDYIEYKEQKEYIQWLDNMKKFVAA</sequence>
<dbReference type="InterPro" id="IPR036561">
    <property type="entry name" value="MAM33_sf"/>
</dbReference>
<dbReference type="PANTHER" id="PTHR10826:SF1">
    <property type="entry name" value="COMPLEMENT COMPONENT 1 Q SUBCOMPONENT-BINDING PROTEIN, MITOCHONDRIAL"/>
    <property type="match status" value="1"/>
</dbReference>
<accession>A0A1X0RGZ3</accession>
<name>A0A1X0RGZ3_RHIZD</name>
<protein>
    <submittedName>
        <fullName evidence="1">Mitochondrial glyco protein</fullName>
    </submittedName>
</protein>
<dbReference type="SUPFAM" id="SSF54529">
    <property type="entry name" value="Mitochondrial glycoprotein MAM33-like"/>
    <property type="match status" value="1"/>
</dbReference>
<organism evidence="1">
    <name type="scientific">Rhizopus microsporus var. microsporus</name>
    <dbReference type="NCBI Taxonomy" id="86635"/>
    <lineage>
        <taxon>Eukaryota</taxon>
        <taxon>Fungi</taxon>
        <taxon>Fungi incertae sedis</taxon>
        <taxon>Mucoromycota</taxon>
        <taxon>Mucoromycotina</taxon>
        <taxon>Mucoromycetes</taxon>
        <taxon>Mucorales</taxon>
        <taxon>Mucorineae</taxon>
        <taxon>Rhizopodaceae</taxon>
        <taxon>Rhizopus</taxon>
    </lineage>
</organism>
<proteinExistence type="predicted"/>
<gene>
    <name evidence="1" type="ORF">BCV72DRAFT_238192</name>
</gene>
<dbReference type="Proteomes" id="UP000242414">
    <property type="component" value="Unassembled WGS sequence"/>
</dbReference>
<evidence type="ECO:0000313" key="1">
    <source>
        <dbReference type="EMBL" id="ORE11297.1"/>
    </source>
</evidence>
<dbReference type="InterPro" id="IPR003428">
    <property type="entry name" value="MAM33"/>
</dbReference>
<dbReference type="GO" id="GO:0005759">
    <property type="term" value="C:mitochondrial matrix"/>
    <property type="evidence" value="ECO:0007669"/>
    <property type="project" value="InterPro"/>
</dbReference>
<dbReference type="PANTHER" id="PTHR10826">
    <property type="entry name" value="COMPLEMENT COMPONENT 1"/>
    <property type="match status" value="1"/>
</dbReference>
<dbReference type="EMBL" id="KV921858">
    <property type="protein sequence ID" value="ORE11297.1"/>
    <property type="molecule type" value="Genomic_DNA"/>
</dbReference>
<dbReference type="GO" id="GO:0042256">
    <property type="term" value="P:cytosolic ribosome assembly"/>
    <property type="evidence" value="ECO:0007669"/>
    <property type="project" value="TreeGrafter"/>
</dbReference>
<dbReference type="VEuPathDB" id="FungiDB:BCV72DRAFT_238192"/>
<dbReference type="Gene3D" id="3.10.280.10">
    <property type="entry name" value="Mitochondrial glycoprotein"/>
    <property type="match status" value="1"/>
</dbReference>
<dbReference type="AlphaFoldDB" id="A0A1X0RGZ3"/>
<dbReference type="OrthoDB" id="278212at2759"/>